<dbReference type="PANTHER" id="PTHR32305">
    <property type="match status" value="1"/>
</dbReference>
<organism evidence="2 3">
    <name type="scientific">Lacinutrix neustonica</name>
    <dbReference type="NCBI Taxonomy" id="2980107"/>
    <lineage>
        <taxon>Bacteria</taxon>
        <taxon>Pseudomonadati</taxon>
        <taxon>Bacteroidota</taxon>
        <taxon>Flavobacteriia</taxon>
        <taxon>Flavobacteriales</taxon>
        <taxon>Flavobacteriaceae</taxon>
        <taxon>Lacinutrix</taxon>
    </lineage>
</organism>
<name>A0A9E8MW56_9FLAO</name>
<dbReference type="InterPro" id="IPR050708">
    <property type="entry name" value="T6SS_VgrG/RHS"/>
</dbReference>
<evidence type="ECO:0000259" key="1">
    <source>
        <dbReference type="Pfam" id="PF09348"/>
    </source>
</evidence>
<evidence type="ECO:0000313" key="2">
    <source>
        <dbReference type="EMBL" id="WAC02722.1"/>
    </source>
</evidence>
<evidence type="ECO:0000313" key="3">
    <source>
        <dbReference type="Proteomes" id="UP001164705"/>
    </source>
</evidence>
<protein>
    <submittedName>
        <fullName evidence="2">DUF1990 family protein</fullName>
    </submittedName>
</protein>
<accession>A0A9E8MW56</accession>
<dbReference type="Gene3D" id="2.180.10.10">
    <property type="entry name" value="RHS repeat-associated core"/>
    <property type="match status" value="1"/>
</dbReference>
<dbReference type="InterPro" id="IPR018960">
    <property type="entry name" value="DUF1990"/>
</dbReference>
<dbReference type="Proteomes" id="UP001164705">
    <property type="component" value="Chromosome"/>
</dbReference>
<dbReference type="PANTHER" id="PTHR32305:SF15">
    <property type="entry name" value="PROTEIN RHSA-RELATED"/>
    <property type="match status" value="1"/>
</dbReference>
<dbReference type="AlphaFoldDB" id="A0A9E8MW56"/>
<dbReference type="EMBL" id="CP113088">
    <property type="protein sequence ID" value="WAC02722.1"/>
    <property type="molecule type" value="Genomic_DNA"/>
</dbReference>
<dbReference type="Pfam" id="PF09348">
    <property type="entry name" value="DUF1990"/>
    <property type="match status" value="1"/>
</dbReference>
<reference evidence="2" key="1">
    <citation type="submission" date="2022-11" db="EMBL/GenBank/DDBJ databases">
        <title>Lacinutrix neustonica HL-RS19T sp. nov., isolated from the surface microlayer sample of brackish Lake Shihwa.</title>
        <authorList>
            <person name="Choi J.Y."/>
            <person name="Hwang C.Y."/>
        </authorList>
    </citation>
    <scope>NUCLEOTIDE SEQUENCE</scope>
    <source>
        <strain evidence="2">HL-RS19</strain>
    </source>
</reference>
<sequence>MMPPGNVMGIYKREDEKANPNDANDTVYTATFSITERPIYGSDRVGQDVFEEVVYTRTYGFDGIEQYQEIAVDFSSSITNALGNVLLVQNNNQELTDVNGGTIQIEATTIAKAKANKAFNALQYEPQQDNAAVLPIHSGNNVILIEDSQGEVISYGLVARNYFSADPDRSVLLLYDTQGALIPGLELINDDSLTPIDAQAKTVVVRHPSNPTEYLLFYRDRAAGLHCATLRNSGGLTITKHENFAYSNYGRHMAVIQDELQKKAYLYATMHSAAVIEDGGTISTPAGINLVRFTIDQAGAVTFDGALLPAYFDSFDSEGNGELQIALNGSAISIYHNTSLPEQWTDNAAAEIRTWQLDAETRLPEVTSVVITPVVNGNIGKGSLINTGDEIYYTQYTQEVSSSTDNKVVKQASNGAVVATGGFGDLRINKDDKLYQFVSTTDSGQEWNLDTRTVTALNNLPASTAGSTGYQPYQAYTILKAVEEATDGIVYRNIGHKYYEIKDHLGNVRTVVGDRKNADPATGDLTANVESYNNYYAFGMLQPGRHKDSKSYRYGFQGQEKDDEIKGEGNSINYKFRMHDPRVGRFFAVDPLASKYPHNSPYAFSENRVIDAVELEGLEAENIHANAIVTRYGVDALKIKTVDDAFGNVQTQLFTLKVLGNHQEFSNLKETFLKSPQTITNNPLAIYFPAQMKGDKISMGDEIAIKPTAPILFAFVRVMNVEDKTNSFSATFATLYGHPEAGYVKFFGSFDEETGEVSFDVLTETRESFGLSKIGPSRIMQVKQWEIVMGTVREFLNKTEEETTVTKKIEKFEYDPKGSMGKGKLIESEEGEID</sequence>
<dbReference type="RefSeq" id="WP_267677320.1">
    <property type="nucleotide sequence ID" value="NZ_CP113088.1"/>
</dbReference>
<keyword evidence="3" id="KW-1185">Reference proteome</keyword>
<feature type="domain" description="DUF1990" evidence="1">
    <location>
        <begin position="696"/>
        <end position="775"/>
    </location>
</feature>
<proteinExistence type="predicted"/>
<dbReference type="KEGG" id="lnu:N7U66_03360"/>
<gene>
    <name evidence="2" type="ORF">N7U66_03360</name>
</gene>
<dbReference type="NCBIfam" id="TIGR03696">
    <property type="entry name" value="Rhs_assc_core"/>
    <property type="match status" value="1"/>
</dbReference>
<dbReference type="InterPro" id="IPR022385">
    <property type="entry name" value="Rhs_assc_core"/>
</dbReference>